<keyword evidence="11" id="KW-1185">Reference proteome</keyword>
<feature type="compositionally biased region" description="Low complexity" evidence="8">
    <location>
        <begin position="9"/>
        <end position="18"/>
    </location>
</feature>
<keyword evidence="3" id="KW-1003">Cell membrane</keyword>
<evidence type="ECO:0000256" key="1">
    <source>
        <dbReference type="ARBA" id="ARBA00004651"/>
    </source>
</evidence>
<evidence type="ECO:0000313" key="11">
    <source>
        <dbReference type="Proteomes" id="UP000523139"/>
    </source>
</evidence>
<comment type="similarity">
    <text evidence="7">Belongs to the binding-protein-dependent transport system permease family.</text>
</comment>
<feature type="region of interest" description="Disordered" evidence="8">
    <location>
        <begin position="312"/>
        <end position="366"/>
    </location>
</feature>
<protein>
    <submittedName>
        <fullName evidence="10">ABC transporter permease</fullName>
    </submittedName>
</protein>
<evidence type="ECO:0000256" key="7">
    <source>
        <dbReference type="RuleBase" id="RU363032"/>
    </source>
</evidence>
<dbReference type="AlphaFoldDB" id="A0A7X8TL52"/>
<evidence type="ECO:0000256" key="5">
    <source>
        <dbReference type="ARBA" id="ARBA00022989"/>
    </source>
</evidence>
<dbReference type="Pfam" id="PF12911">
    <property type="entry name" value="OppC_N"/>
    <property type="match status" value="1"/>
</dbReference>
<dbReference type="GO" id="GO:0055085">
    <property type="term" value="P:transmembrane transport"/>
    <property type="evidence" value="ECO:0007669"/>
    <property type="project" value="InterPro"/>
</dbReference>
<dbReference type="InterPro" id="IPR050366">
    <property type="entry name" value="BP-dependent_transpt_permease"/>
</dbReference>
<evidence type="ECO:0000256" key="2">
    <source>
        <dbReference type="ARBA" id="ARBA00022448"/>
    </source>
</evidence>
<feature type="transmembrane region" description="Helical" evidence="7">
    <location>
        <begin position="112"/>
        <end position="136"/>
    </location>
</feature>
<dbReference type="Pfam" id="PF00528">
    <property type="entry name" value="BPD_transp_1"/>
    <property type="match status" value="1"/>
</dbReference>
<dbReference type="RefSeq" id="WP_168887850.1">
    <property type="nucleotide sequence ID" value="NZ_JABAHY010000009.1"/>
</dbReference>
<keyword evidence="2 7" id="KW-0813">Transport</keyword>
<evidence type="ECO:0000256" key="3">
    <source>
        <dbReference type="ARBA" id="ARBA00022475"/>
    </source>
</evidence>
<dbReference type="GO" id="GO:0005886">
    <property type="term" value="C:plasma membrane"/>
    <property type="evidence" value="ECO:0007669"/>
    <property type="project" value="UniProtKB-SubCell"/>
</dbReference>
<dbReference type="PANTHER" id="PTHR43386">
    <property type="entry name" value="OLIGOPEPTIDE TRANSPORT SYSTEM PERMEASE PROTEIN APPC"/>
    <property type="match status" value="1"/>
</dbReference>
<feature type="transmembrane region" description="Helical" evidence="7">
    <location>
        <begin position="45"/>
        <end position="67"/>
    </location>
</feature>
<dbReference type="Proteomes" id="UP000523139">
    <property type="component" value="Unassembled WGS sequence"/>
</dbReference>
<dbReference type="InterPro" id="IPR000515">
    <property type="entry name" value="MetI-like"/>
</dbReference>
<dbReference type="PROSITE" id="PS50928">
    <property type="entry name" value="ABC_TM1"/>
    <property type="match status" value="1"/>
</dbReference>
<evidence type="ECO:0000256" key="6">
    <source>
        <dbReference type="ARBA" id="ARBA00023136"/>
    </source>
</evidence>
<keyword evidence="6 7" id="KW-0472">Membrane</keyword>
<evidence type="ECO:0000256" key="4">
    <source>
        <dbReference type="ARBA" id="ARBA00022692"/>
    </source>
</evidence>
<dbReference type="SUPFAM" id="SSF161098">
    <property type="entry name" value="MetI-like"/>
    <property type="match status" value="1"/>
</dbReference>
<evidence type="ECO:0000313" key="10">
    <source>
        <dbReference type="EMBL" id="NLS10367.1"/>
    </source>
</evidence>
<feature type="transmembrane region" description="Helical" evidence="7">
    <location>
        <begin position="276"/>
        <end position="297"/>
    </location>
</feature>
<dbReference type="CDD" id="cd06261">
    <property type="entry name" value="TM_PBP2"/>
    <property type="match status" value="1"/>
</dbReference>
<feature type="region of interest" description="Disordered" evidence="8">
    <location>
        <begin position="1"/>
        <end position="21"/>
    </location>
</feature>
<sequence>MSTENDPRAGAAGASGPAGKDDITVGSLNRFNKTRSRRSKFLRRFAAHKLAITGGTILTFVALVAIFGPMLTGSPTAVDAANRLQGPSADHWFGTDNYGRDVLARVVEGARVSLLVGAITALLTSIFGLAIGLYAAYNRVADAILMRISDGLMAFPGILLAIAIMAALGQHSTNVVIALTIVFTPYVARIVRSSALVVKEQTFIEALHAQGASRSRIIWINMAPNVLSPMIVQATFVFADSIITEAALSFLGAGVPPPAPSWGNMLLDGKTVIYNAWWMTLFPGLFIMATILAINLLGDGLRDLLDPTYKGKGATGRKKRKAAKKAAEAAAAQREKEAVGGTQPVVPAQATRAAEFETTSRRPEGQ</sequence>
<feature type="compositionally biased region" description="Basic residues" evidence="8">
    <location>
        <begin position="315"/>
        <end position="324"/>
    </location>
</feature>
<accession>A0A7X8TL52</accession>
<dbReference type="Gene3D" id="1.10.3720.10">
    <property type="entry name" value="MetI-like"/>
    <property type="match status" value="1"/>
</dbReference>
<comment type="subcellular location">
    <subcellularLocation>
        <location evidence="1 7">Cell membrane</location>
        <topology evidence="1 7">Multi-pass membrane protein</topology>
    </subcellularLocation>
</comment>
<feature type="domain" description="ABC transmembrane type-1" evidence="9">
    <location>
        <begin position="110"/>
        <end position="298"/>
    </location>
</feature>
<evidence type="ECO:0000256" key="8">
    <source>
        <dbReference type="SAM" id="MobiDB-lite"/>
    </source>
</evidence>
<organism evidence="10 11">
    <name type="scientific">Nesterenkonia sedimenti</name>
    <dbReference type="NCBI Taxonomy" id="1463632"/>
    <lineage>
        <taxon>Bacteria</taxon>
        <taxon>Bacillati</taxon>
        <taxon>Actinomycetota</taxon>
        <taxon>Actinomycetes</taxon>
        <taxon>Micrococcales</taxon>
        <taxon>Micrococcaceae</taxon>
        <taxon>Nesterenkonia</taxon>
    </lineage>
</organism>
<dbReference type="InterPro" id="IPR035906">
    <property type="entry name" value="MetI-like_sf"/>
</dbReference>
<keyword evidence="4 7" id="KW-0812">Transmembrane</keyword>
<keyword evidence="5 7" id="KW-1133">Transmembrane helix</keyword>
<comment type="caution">
    <text evidence="10">The sequence shown here is derived from an EMBL/GenBank/DDBJ whole genome shotgun (WGS) entry which is preliminary data.</text>
</comment>
<dbReference type="InterPro" id="IPR025966">
    <property type="entry name" value="OppC_N"/>
</dbReference>
<feature type="compositionally biased region" description="Basic and acidic residues" evidence="8">
    <location>
        <begin position="354"/>
        <end position="366"/>
    </location>
</feature>
<evidence type="ECO:0000259" key="9">
    <source>
        <dbReference type="PROSITE" id="PS50928"/>
    </source>
</evidence>
<reference evidence="10 11" key="1">
    <citation type="submission" date="2020-04" db="EMBL/GenBank/DDBJ databases">
        <title>Nesterenkonia sp. nov., isolated from marine sediment.</title>
        <authorList>
            <person name="Zhang G."/>
        </authorList>
    </citation>
    <scope>NUCLEOTIDE SEQUENCE [LARGE SCALE GENOMIC DNA]</scope>
    <source>
        <strain evidence="10 11">MY13</strain>
    </source>
</reference>
<gene>
    <name evidence="10" type="ORF">HGQ17_10255</name>
</gene>
<feature type="transmembrane region" description="Helical" evidence="7">
    <location>
        <begin position="174"/>
        <end position="191"/>
    </location>
</feature>
<feature type="transmembrane region" description="Helical" evidence="7">
    <location>
        <begin position="148"/>
        <end position="168"/>
    </location>
</feature>
<name>A0A7X8TL52_9MICC</name>
<proteinExistence type="inferred from homology"/>
<dbReference type="PANTHER" id="PTHR43386:SF6">
    <property type="entry name" value="ABC TRANSPORTER PERMEASE PROTEIN"/>
    <property type="match status" value="1"/>
</dbReference>
<dbReference type="EMBL" id="JABAHY010000009">
    <property type="protein sequence ID" value="NLS10367.1"/>
    <property type="molecule type" value="Genomic_DNA"/>
</dbReference>